<dbReference type="InterPro" id="IPR043502">
    <property type="entry name" value="DNA/RNA_pol_sf"/>
</dbReference>
<dbReference type="PANTHER" id="PTHR37984">
    <property type="entry name" value="PROTEIN CBG26694"/>
    <property type="match status" value="1"/>
</dbReference>
<keyword evidence="3" id="KW-1185">Reference proteome</keyword>
<organism evidence="2 3">
    <name type="scientific">Lithospermum erythrorhizon</name>
    <name type="common">Purple gromwell</name>
    <name type="synonym">Lithospermum officinale var. erythrorhizon</name>
    <dbReference type="NCBI Taxonomy" id="34254"/>
    <lineage>
        <taxon>Eukaryota</taxon>
        <taxon>Viridiplantae</taxon>
        <taxon>Streptophyta</taxon>
        <taxon>Embryophyta</taxon>
        <taxon>Tracheophyta</taxon>
        <taxon>Spermatophyta</taxon>
        <taxon>Magnoliopsida</taxon>
        <taxon>eudicotyledons</taxon>
        <taxon>Gunneridae</taxon>
        <taxon>Pentapetalae</taxon>
        <taxon>asterids</taxon>
        <taxon>lamiids</taxon>
        <taxon>Boraginales</taxon>
        <taxon>Boraginaceae</taxon>
        <taxon>Boraginoideae</taxon>
        <taxon>Lithospermeae</taxon>
        <taxon>Lithospermum</taxon>
    </lineage>
</organism>
<proteinExistence type="predicted"/>
<feature type="region of interest" description="Disordered" evidence="1">
    <location>
        <begin position="25"/>
        <end position="54"/>
    </location>
</feature>
<protein>
    <submittedName>
        <fullName evidence="2">Uncharacterized protein</fullName>
    </submittedName>
</protein>
<dbReference type="Proteomes" id="UP001454036">
    <property type="component" value="Unassembled WGS sequence"/>
</dbReference>
<evidence type="ECO:0000313" key="3">
    <source>
        <dbReference type="Proteomes" id="UP001454036"/>
    </source>
</evidence>
<reference evidence="2 3" key="1">
    <citation type="submission" date="2024-01" db="EMBL/GenBank/DDBJ databases">
        <title>The complete chloroplast genome sequence of Lithospermum erythrorhizon: insights into the phylogenetic relationship among Boraginaceae species and the maternal lineages of purple gromwells.</title>
        <authorList>
            <person name="Okada T."/>
            <person name="Watanabe K."/>
        </authorList>
    </citation>
    <scope>NUCLEOTIDE SEQUENCE [LARGE SCALE GENOMIC DNA]</scope>
</reference>
<name>A0AAV3PFU6_LITER</name>
<dbReference type="EMBL" id="BAABME010001536">
    <property type="protein sequence ID" value="GAA0150151.1"/>
    <property type="molecule type" value="Genomic_DNA"/>
</dbReference>
<dbReference type="AlphaFoldDB" id="A0AAV3PFU6"/>
<dbReference type="InterPro" id="IPR043128">
    <property type="entry name" value="Rev_trsase/Diguanyl_cyclase"/>
</dbReference>
<evidence type="ECO:0000313" key="2">
    <source>
        <dbReference type="EMBL" id="GAA0150151.1"/>
    </source>
</evidence>
<dbReference type="SUPFAM" id="SSF56672">
    <property type="entry name" value="DNA/RNA polymerases"/>
    <property type="match status" value="1"/>
</dbReference>
<accession>A0AAV3PFU6</accession>
<sequence length="274" mass="31476">MGPTTYRGTRKFTHVLHGFSQTRALEETRDAEPPEQDICTLEPPEESPRNGKPHEEVWSIPFDERDPKKVFKIDTLLGVEHEAMLIRVLQEYCCIFAWEPKDIPGVNPSISIHRLCVDPHYKPVKHKKRTFSEEKGEAIREEVGKLLGANAIRKLLFPTWLAKVVLVPKPNGPWRMCSPTSPASTKLARRTATHCPILRDWWTQAQSRERYDHEANLRLNPDKCVFGLTSGNFLGYMISQRRIEPNPKNIEAVEAMESPQMQKYRLTGRIAALM</sequence>
<dbReference type="PANTHER" id="PTHR37984:SF5">
    <property type="entry name" value="PROTEIN NYNRIN-LIKE"/>
    <property type="match status" value="1"/>
</dbReference>
<dbReference type="Gene3D" id="3.10.10.10">
    <property type="entry name" value="HIV Type 1 Reverse Transcriptase, subunit A, domain 1"/>
    <property type="match status" value="1"/>
</dbReference>
<comment type="caution">
    <text evidence="2">The sequence shown here is derived from an EMBL/GenBank/DDBJ whole genome shotgun (WGS) entry which is preliminary data.</text>
</comment>
<gene>
    <name evidence="2" type="ORF">LIER_09154</name>
</gene>
<dbReference type="InterPro" id="IPR050951">
    <property type="entry name" value="Retrovirus_Pol_polyprotein"/>
</dbReference>
<evidence type="ECO:0000256" key="1">
    <source>
        <dbReference type="SAM" id="MobiDB-lite"/>
    </source>
</evidence>
<dbReference type="Gene3D" id="3.30.70.270">
    <property type="match status" value="1"/>
</dbReference>